<dbReference type="InterPro" id="IPR053176">
    <property type="entry name" value="T6SS_TssE1-like"/>
</dbReference>
<keyword evidence="1" id="KW-0472">Membrane</keyword>
<gene>
    <name evidence="3" type="primary">tssE</name>
    <name evidence="3" type="ORF">AAIR29_02940</name>
</gene>
<comment type="caution">
    <text evidence="3">The sequence shown here is derived from an EMBL/GenBank/DDBJ whole genome shotgun (WGS) entry which is preliminary data.</text>
</comment>
<dbReference type="EMBL" id="JBDGHN010000002">
    <property type="protein sequence ID" value="MEN2750583.1"/>
    <property type="molecule type" value="Genomic_DNA"/>
</dbReference>
<reference evidence="3 4" key="1">
    <citation type="submission" date="2024-05" db="EMBL/GenBank/DDBJ databases">
        <authorList>
            <person name="Kim H.-Y."/>
            <person name="Kim E."/>
            <person name="Cai Y."/>
            <person name="Yang S.-M."/>
            <person name="Lee W."/>
        </authorList>
    </citation>
    <scope>NUCLEOTIDE SEQUENCE [LARGE SCALE GENOMIC DNA]</scope>
    <source>
        <strain evidence="3 4">FBL11</strain>
    </source>
</reference>
<evidence type="ECO:0000313" key="4">
    <source>
        <dbReference type="Proteomes" id="UP001461960"/>
    </source>
</evidence>
<accession>A0ABU9X5D2</accession>
<evidence type="ECO:0000313" key="3">
    <source>
        <dbReference type="EMBL" id="MEN2750583.1"/>
    </source>
</evidence>
<dbReference type="InterPro" id="IPR007048">
    <property type="entry name" value="IraD/Gp25-like"/>
</dbReference>
<evidence type="ECO:0000256" key="1">
    <source>
        <dbReference type="SAM" id="Phobius"/>
    </source>
</evidence>
<name>A0ABU9X5D2_9GAMM</name>
<protein>
    <submittedName>
        <fullName evidence="3">Type VI secretion system baseplate subunit TssE</fullName>
    </submittedName>
</protein>
<dbReference type="Proteomes" id="UP001461960">
    <property type="component" value="Unassembled WGS sequence"/>
</dbReference>
<dbReference type="SUPFAM" id="SSF160719">
    <property type="entry name" value="gpW/gp25-like"/>
    <property type="match status" value="1"/>
</dbReference>
<feature type="domain" description="IraD/Gp25-like" evidence="2">
    <location>
        <begin position="66"/>
        <end position="163"/>
    </location>
</feature>
<dbReference type="PANTHER" id="PTHR38595">
    <property type="entry name" value="CYTOPLASMIC PROTEIN-RELATED"/>
    <property type="match status" value="1"/>
</dbReference>
<organism evidence="3 4">
    <name type="scientific">Psychrobacter saeujeotis</name>
    <dbReference type="NCBI Taxonomy" id="3143436"/>
    <lineage>
        <taxon>Bacteria</taxon>
        <taxon>Pseudomonadati</taxon>
        <taxon>Pseudomonadota</taxon>
        <taxon>Gammaproteobacteria</taxon>
        <taxon>Moraxellales</taxon>
        <taxon>Moraxellaceae</taxon>
        <taxon>Psychrobacter</taxon>
    </lineage>
</organism>
<dbReference type="InterPro" id="IPR017737">
    <property type="entry name" value="TssE1-like"/>
</dbReference>
<dbReference type="Pfam" id="PF04965">
    <property type="entry name" value="GPW_gp25"/>
    <property type="match status" value="1"/>
</dbReference>
<feature type="transmembrane region" description="Helical" evidence="1">
    <location>
        <begin position="7"/>
        <end position="28"/>
    </location>
</feature>
<sequence length="186" mass="21136">MIKKKGLYLGLSFLFFTIGMTVLMNYAAKASNKEIGFRPNLFEQLFDDQPRQLAHELVVRRLNIEELKSSVAQDLESLLNTRCVVSGKLQEYKHVRSSILNFGILDFVGLSSANPADCDYICRQIAQTVEQQDTRLKNVRVSLDIGAVDVNQLCFSIEALLKVYPAQEMVSFDAFFEPSSQRYLIK</sequence>
<dbReference type="RefSeq" id="WP_299216537.1">
    <property type="nucleotide sequence ID" value="NZ_JBDGHN010000002.1"/>
</dbReference>
<proteinExistence type="predicted"/>
<keyword evidence="4" id="KW-1185">Reference proteome</keyword>
<evidence type="ECO:0000259" key="2">
    <source>
        <dbReference type="Pfam" id="PF04965"/>
    </source>
</evidence>
<dbReference type="PANTHER" id="PTHR38595:SF2">
    <property type="entry name" value="TYPE VI SECRETION SYSTEM BASEPLATE SUBUNIT TSSE"/>
    <property type="match status" value="1"/>
</dbReference>
<dbReference type="NCBIfam" id="TIGR03357">
    <property type="entry name" value="VI_zyme"/>
    <property type="match status" value="1"/>
</dbReference>
<keyword evidence="1" id="KW-0812">Transmembrane</keyword>
<keyword evidence="1" id="KW-1133">Transmembrane helix</keyword>